<feature type="region of interest" description="Disordered" evidence="4">
    <location>
        <begin position="46"/>
        <end position="65"/>
    </location>
</feature>
<proteinExistence type="predicted"/>
<dbReference type="GO" id="GO:0017183">
    <property type="term" value="P:protein histidyl modification to diphthamide"/>
    <property type="evidence" value="ECO:0007669"/>
    <property type="project" value="TreeGrafter"/>
</dbReference>
<dbReference type="PANTHER" id="PTHR46042">
    <property type="entry name" value="DIPHTHINE METHYLTRANSFERASE"/>
    <property type="match status" value="1"/>
</dbReference>
<gene>
    <name evidence="5" type="ORF">EJ03DRAFT_187499</name>
</gene>
<dbReference type="GO" id="GO:0005737">
    <property type="term" value="C:cytoplasm"/>
    <property type="evidence" value="ECO:0007669"/>
    <property type="project" value="TreeGrafter"/>
</dbReference>
<dbReference type="InterPro" id="IPR036322">
    <property type="entry name" value="WD40_repeat_dom_sf"/>
</dbReference>
<dbReference type="SUPFAM" id="SSF50978">
    <property type="entry name" value="WD40 repeat-like"/>
    <property type="match status" value="1"/>
</dbReference>
<organism evidence="5 6">
    <name type="scientific">Teratosphaeria nubilosa</name>
    <dbReference type="NCBI Taxonomy" id="161662"/>
    <lineage>
        <taxon>Eukaryota</taxon>
        <taxon>Fungi</taxon>
        <taxon>Dikarya</taxon>
        <taxon>Ascomycota</taxon>
        <taxon>Pezizomycotina</taxon>
        <taxon>Dothideomycetes</taxon>
        <taxon>Dothideomycetidae</taxon>
        <taxon>Mycosphaerellales</taxon>
        <taxon>Teratosphaeriaceae</taxon>
        <taxon>Teratosphaeria</taxon>
    </lineage>
</organism>
<name>A0A6G1LI28_9PEZI</name>
<accession>A0A6G1LI28</accession>
<evidence type="ECO:0000313" key="5">
    <source>
        <dbReference type="EMBL" id="KAF2772547.1"/>
    </source>
</evidence>
<dbReference type="InterPro" id="IPR015943">
    <property type="entry name" value="WD40/YVTN_repeat-like_dom_sf"/>
</dbReference>
<sequence length="417" mass="45156">MTSLNSIYSERLDLPPSCVAFCPTSPECFVVGTYFLHPKHEQKNAVSDAVDGPNSTAAGAGSDDEAQKRSGSLILYRLTDDHIVHSATELTPTFSILDIEWSPHVRQHGSILAVATSTGSLAFYRLQAENSGARLQWLCEKQICDAAILVLDLVWHTSQAHVIAVTLSDGRVCICKNPTTTDSLWSTQEPLEIMDVTQHDLEAWTLAFAPNSTAMGIFSGGDDAVLRRTQSVDQEFGGWHDRRSHHAGVTAILPLRSDLILTGSYDDHIRLISAPIQGRRTVLAESNLGGGVWRLKLFDPAAGAAALPGTPTSASAILSRESGPSGSLLILASCMHAGSRVVRLSRKYSPGAPLAVHTDWSFEVMAKFEEHKSMNYGSDIQPGDGTADADGRRLKTVVSTSFYDKLMCLWRVHTGTT</sequence>
<reference evidence="5" key="1">
    <citation type="journal article" date="2020" name="Stud. Mycol.">
        <title>101 Dothideomycetes genomes: a test case for predicting lifestyles and emergence of pathogens.</title>
        <authorList>
            <person name="Haridas S."/>
            <person name="Albert R."/>
            <person name="Binder M."/>
            <person name="Bloem J."/>
            <person name="Labutti K."/>
            <person name="Salamov A."/>
            <person name="Andreopoulos B."/>
            <person name="Baker S."/>
            <person name="Barry K."/>
            <person name="Bills G."/>
            <person name="Bluhm B."/>
            <person name="Cannon C."/>
            <person name="Castanera R."/>
            <person name="Culley D."/>
            <person name="Daum C."/>
            <person name="Ezra D."/>
            <person name="Gonzalez J."/>
            <person name="Henrissat B."/>
            <person name="Kuo A."/>
            <person name="Liang C."/>
            <person name="Lipzen A."/>
            <person name="Lutzoni F."/>
            <person name="Magnuson J."/>
            <person name="Mondo S."/>
            <person name="Nolan M."/>
            <person name="Ohm R."/>
            <person name="Pangilinan J."/>
            <person name="Park H.-J."/>
            <person name="Ramirez L."/>
            <person name="Alfaro M."/>
            <person name="Sun H."/>
            <person name="Tritt A."/>
            <person name="Yoshinaga Y."/>
            <person name="Zwiers L.-H."/>
            <person name="Turgeon B."/>
            <person name="Goodwin S."/>
            <person name="Spatafora J."/>
            <person name="Crous P."/>
            <person name="Grigoriev I."/>
        </authorList>
    </citation>
    <scope>NUCLEOTIDE SEQUENCE</scope>
    <source>
        <strain evidence="5">CBS 116005</strain>
    </source>
</reference>
<evidence type="ECO:0000256" key="4">
    <source>
        <dbReference type="SAM" id="MobiDB-lite"/>
    </source>
</evidence>
<evidence type="ECO:0000256" key="2">
    <source>
        <dbReference type="ARBA" id="ARBA00022737"/>
    </source>
</evidence>
<protein>
    <recommendedName>
        <fullName evidence="7">WD40 repeat-like protein</fullName>
    </recommendedName>
</protein>
<dbReference type="PANTHER" id="PTHR46042:SF1">
    <property type="entry name" value="DIPHTHINE METHYLTRANSFERASE"/>
    <property type="match status" value="1"/>
</dbReference>
<evidence type="ECO:0000313" key="6">
    <source>
        <dbReference type="Proteomes" id="UP000799436"/>
    </source>
</evidence>
<comment type="pathway">
    <text evidence="3">Protein modification.</text>
</comment>
<keyword evidence="1" id="KW-0853">WD repeat</keyword>
<dbReference type="GO" id="GO:0061685">
    <property type="term" value="F:diphthine methylesterase activity"/>
    <property type="evidence" value="ECO:0007669"/>
    <property type="project" value="TreeGrafter"/>
</dbReference>
<dbReference type="OrthoDB" id="1930760at2759"/>
<evidence type="ECO:0000256" key="1">
    <source>
        <dbReference type="ARBA" id="ARBA00022574"/>
    </source>
</evidence>
<evidence type="ECO:0000256" key="3">
    <source>
        <dbReference type="ARBA" id="ARBA00043952"/>
    </source>
</evidence>
<dbReference type="Proteomes" id="UP000799436">
    <property type="component" value="Unassembled WGS sequence"/>
</dbReference>
<dbReference type="Gene3D" id="2.130.10.10">
    <property type="entry name" value="YVTN repeat-like/Quinoprotein amine dehydrogenase"/>
    <property type="match status" value="1"/>
</dbReference>
<dbReference type="EMBL" id="ML995814">
    <property type="protein sequence ID" value="KAF2772547.1"/>
    <property type="molecule type" value="Genomic_DNA"/>
</dbReference>
<evidence type="ECO:0008006" key="7">
    <source>
        <dbReference type="Google" id="ProtNLM"/>
    </source>
</evidence>
<keyword evidence="2" id="KW-0677">Repeat</keyword>
<dbReference type="InterPro" id="IPR052415">
    <property type="entry name" value="Diphthine_MTase"/>
</dbReference>
<dbReference type="AlphaFoldDB" id="A0A6G1LI28"/>
<keyword evidence="6" id="KW-1185">Reference proteome</keyword>